<reference evidence="12 13" key="1">
    <citation type="journal article" date="2015" name="Genome Announc.">
        <title>Complete Genome Sequence of a Novel Bacterium within the Family Rhodocyclaceae That Degrades Polycyclic Aromatic Hydrocarbons.</title>
        <authorList>
            <person name="Singleton D.R."/>
            <person name="Dickey A.N."/>
            <person name="Scholl E.H."/>
            <person name="Wright F.A."/>
            <person name="Aitken M.D."/>
        </authorList>
    </citation>
    <scope>NUCLEOTIDE SEQUENCE [LARGE SCALE GENOMIC DNA]</scope>
    <source>
        <strain evidence="13">PG1-Ca6</strain>
    </source>
</reference>
<evidence type="ECO:0000256" key="9">
    <source>
        <dbReference type="ARBA" id="ARBA00023163"/>
    </source>
</evidence>
<keyword evidence="7" id="KW-0238">DNA-binding</keyword>
<dbReference type="GO" id="GO:0046689">
    <property type="term" value="P:response to mercury ion"/>
    <property type="evidence" value="ECO:0007669"/>
    <property type="project" value="UniProtKB-KW"/>
</dbReference>
<keyword evidence="3" id="KW-0678">Repressor</keyword>
<keyword evidence="5" id="KW-0476">Mercury</keyword>
<dbReference type="Gene3D" id="1.10.1660.10">
    <property type="match status" value="1"/>
</dbReference>
<keyword evidence="2" id="KW-0475">Mercuric resistance</keyword>
<evidence type="ECO:0000256" key="1">
    <source>
        <dbReference type="ARBA" id="ARBA00017146"/>
    </source>
</evidence>
<dbReference type="PROSITE" id="PS50937">
    <property type="entry name" value="HTH_MERR_2"/>
    <property type="match status" value="1"/>
</dbReference>
<dbReference type="SUPFAM" id="SSF46955">
    <property type="entry name" value="Putative DNA-binding domain"/>
    <property type="match status" value="1"/>
</dbReference>
<dbReference type="EMBL" id="CP010554">
    <property type="protein sequence ID" value="AJP47314.1"/>
    <property type="molecule type" value="Genomic_DNA"/>
</dbReference>
<evidence type="ECO:0000313" key="13">
    <source>
        <dbReference type="Proteomes" id="UP000061603"/>
    </source>
</evidence>
<evidence type="ECO:0000256" key="2">
    <source>
        <dbReference type="ARBA" id="ARBA00022466"/>
    </source>
</evidence>
<evidence type="ECO:0000313" key="12">
    <source>
        <dbReference type="EMBL" id="AJP47314.1"/>
    </source>
</evidence>
<proteinExistence type="predicted"/>
<name>A0A0C5J6P6_9PROT</name>
<evidence type="ECO:0000256" key="4">
    <source>
        <dbReference type="ARBA" id="ARBA00022723"/>
    </source>
</evidence>
<dbReference type="GO" id="GO:0045340">
    <property type="term" value="F:mercury ion binding"/>
    <property type="evidence" value="ECO:0007669"/>
    <property type="project" value="InterPro"/>
</dbReference>
<protein>
    <recommendedName>
        <fullName evidence="1">Mercuric resistance operon regulatory protein</fullName>
    </recommendedName>
</protein>
<evidence type="ECO:0000256" key="6">
    <source>
        <dbReference type="ARBA" id="ARBA00023015"/>
    </source>
</evidence>
<keyword evidence="9" id="KW-0804">Transcription</keyword>
<dbReference type="GO" id="GO:0003677">
    <property type="term" value="F:DNA binding"/>
    <property type="evidence" value="ECO:0007669"/>
    <property type="project" value="UniProtKB-KW"/>
</dbReference>
<dbReference type="STRING" id="1565605.PG1C_00410"/>
<dbReference type="SMART" id="SM00422">
    <property type="entry name" value="HTH_MERR"/>
    <property type="match status" value="1"/>
</dbReference>
<dbReference type="GO" id="GO:0003700">
    <property type="term" value="F:DNA-binding transcription factor activity"/>
    <property type="evidence" value="ECO:0007669"/>
    <property type="project" value="InterPro"/>
</dbReference>
<dbReference type="InterPro" id="IPR009061">
    <property type="entry name" value="DNA-bd_dom_put_sf"/>
</dbReference>
<keyword evidence="8" id="KW-0010">Activator</keyword>
<dbReference type="PROSITE" id="PS00552">
    <property type="entry name" value="HTH_MERR_1"/>
    <property type="match status" value="1"/>
</dbReference>
<evidence type="ECO:0000259" key="11">
    <source>
        <dbReference type="PROSITE" id="PS50937"/>
    </source>
</evidence>
<feature type="domain" description="HTH merR-type" evidence="11">
    <location>
        <begin position="9"/>
        <end position="78"/>
    </location>
</feature>
<organism evidence="12 13">
    <name type="scientific">Rugosibacter aromaticivorans</name>
    <dbReference type="NCBI Taxonomy" id="1565605"/>
    <lineage>
        <taxon>Bacteria</taxon>
        <taxon>Pseudomonadati</taxon>
        <taxon>Pseudomonadota</taxon>
        <taxon>Betaproteobacteria</taxon>
        <taxon>Nitrosomonadales</taxon>
        <taxon>Sterolibacteriaceae</taxon>
        <taxon>Rugosibacter</taxon>
    </lineage>
</organism>
<dbReference type="NCBIfam" id="TIGR02051">
    <property type="entry name" value="MerR"/>
    <property type="match status" value="1"/>
</dbReference>
<accession>A0A0C5J6P6</accession>
<comment type="function">
    <text evidence="10">Mediates the mercuric-dependent induction of mercury resistance operon. In the absence of mercury MerR represses transcription by binding tightly to the mer operator region; when mercury is present the dimeric complex binds a single ion and becomes a potent transcriptional activator, while remaining bound to the mer site.</text>
</comment>
<keyword evidence="4" id="KW-0479">Metal-binding</keyword>
<evidence type="ECO:0000256" key="7">
    <source>
        <dbReference type="ARBA" id="ARBA00023125"/>
    </source>
</evidence>
<dbReference type="PANTHER" id="PTHR30204">
    <property type="entry name" value="REDOX-CYCLING DRUG-SENSING TRANSCRIPTIONAL ACTIVATOR SOXR"/>
    <property type="match status" value="1"/>
</dbReference>
<evidence type="ECO:0000256" key="8">
    <source>
        <dbReference type="ARBA" id="ARBA00023159"/>
    </source>
</evidence>
<dbReference type="RefSeq" id="WP_202635495.1">
    <property type="nucleotide sequence ID" value="NZ_CP010554.1"/>
</dbReference>
<dbReference type="CDD" id="cd04783">
    <property type="entry name" value="HTH_MerR1"/>
    <property type="match status" value="1"/>
</dbReference>
<evidence type="ECO:0000256" key="10">
    <source>
        <dbReference type="ARBA" id="ARBA00024874"/>
    </source>
</evidence>
<dbReference type="HOGENOM" id="CLU_060077_2_0_4"/>
<dbReference type="PRINTS" id="PR00040">
    <property type="entry name" value="HTHMERR"/>
</dbReference>
<evidence type="ECO:0000256" key="5">
    <source>
        <dbReference type="ARBA" id="ARBA00022914"/>
    </source>
</evidence>
<dbReference type="InterPro" id="IPR011794">
    <property type="entry name" value="MerR"/>
</dbReference>
<dbReference type="KEGG" id="rbu:PG1C_00410"/>
<sequence>MNDISDREPMTIGALARAAGVNVETIRFYQRKGLMPEPDRPLGSIRRYSGDELGRIRFIKSAQRLGFSLDEVADLLELEDGTHCQQAREQGRKKLADVRARIADLKRIETVLADLVARCSTTRGRVRCPLIDALHEAWPAARI</sequence>
<dbReference type="Proteomes" id="UP000061603">
    <property type="component" value="Chromosome"/>
</dbReference>
<keyword evidence="6" id="KW-0805">Transcription regulation</keyword>
<gene>
    <name evidence="12" type="ORF">PG1C_00410</name>
</gene>
<dbReference type="Pfam" id="PF13411">
    <property type="entry name" value="MerR_1"/>
    <property type="match status" value="1"/>
</dbReference>
<dbReference type="AlphaFoldDB" id="A0A0C5J6P6"/>
<dbReference type="PANTHER" id="PTHR30204:SF69">
    <property type="entry name" value="MERR-FAMILY TRANSCRIPTIONAL REGULATOR"/>
    <property type="match status" value="1"/>
</dbReference>
<evidence type="ECO:0000256" key="3">
    <source>
        <dbReference type="ARBA" id="ARBA00022491"/>
    </source>
</evidence>
<dbReference type="PATRIC" id="fig|1565605.3.peg.88"/>
<keyword evidence="13" id="KW-1185">Reference proteome</keyword>
<dbReference type="InterPro" id="IPR000551">
    <property type="entry name" value="MerR-type_HTH_dom"/>
</dbReference>
<dbReference type="InterPro" id="IPR047057">
    <property type="entry name" value="MerR_fam"/>
</dbReference>